<reference evidence="2 3" key="1">
    <citation type="submission" date="2019-03" db="EMBL/GenBank/DDBJ databases">
        <title>Single cell metagenomics reveals metabolic interactions within the superorganism composed of flagellate Streblomastix strix and complex community of Bacteroidetes bacteria on its surface.</title>
        <authorList>
            <person name="Treitli S.C."/>
            <person name="Kolisko M."/>
            <person name="Husnik F."/>
            <person name="Keeling P."/>
            <person name="Hampl V."/>
        </authorList>
    </citation>
    <scope>NUCLEOTIDE SEQUENCE [LARGE SCALE GENOMIC DNA]</scope>
    <source>
        <strain evidence="2">ST1C</strain>
    </source>
</reference>
<dbReference type="AlphaFoldDB" id="A0A5J4RRB0"/>
<name>A0A5J4RRB0_9EUKA</name>
<evidence type="ECO:0000313" key="2">
    <source>
        <dbReference type="EMBL" id="KAA6336062.1"/>
    </source>
</evidence>
<proteinExistence type="predicted"/>
<dbReference type="EMBL" id="SNRW01041674">
    <property type="protein sequence ID" value="KAA6336062.1"/>
    <property type="molecule type" value="Genomic_DNA"/>
</dbReference>
<feature type="region of interest" description="Disordered" evidence="1">
    <location>
        <begin position="75"/>
        <end position="133"/>
    </location>
</feature>
<dbReference type="Proteomes" id="UP000324800">
    <property type="component" value="Unassembled WGS sequence"/>
</dbReference>
<organism evidence="2 3">
    <name type="scientific">Streblomastix strix</name>
    <dbReference type="NCBI Taxonomy" id="222440"/>
    <lineage>
        <taxon>Eukaryota</taxon>
        <taxon>Metamonada</taxon>
        <taxon>Preaxostyla</taxon>
        <taxon>Oxymonadida</taxon>
        <taxon>Streblomastigidae</taxon>
        <taxon>Streblomastix</taxon>
    </lineage>
</organism>
<feature type="compositionally biased region" description="Low complexity" evidence="1">
    <location>
        <begin position="1"/>
        <end position="26"/>
    </location>
</feature>
<accession>A0A5J4RRB0</accession>
<feature type="compositionally biased region" description="Polar residues" evidence="1">
    <location>
        <begin position="32"/>
        <end position="51"/>
    </location>
</feature>
<comment type="caution">
    <text evidence="2">The sequence shown here is derived from an EMBL/GenBank/DDBJ whole genome shotgun (WGS) entry which is preliminary data.</text>
</comment>
<feature type="non-terminal residue" evidence="2">
    <location>
        <position position="1"/>
    </location>
</feature>
<evidence type="ECO:0000313" key="3">
    <source>
        <dbReference type="Proteomes" id="UP000324800"/>
    </source>
</evidence>
<gene>
    <name evidence="2" type="ORF">EZS28_052907</name>
</gene>
<feature type="region of interest" description="Disordered" evidence="1">
    <location>
        <begin position="1"/>
        <end position="55"/>
    </location>
</feature>
<protein>
    <submittedName>
        <fullName evidence="2">Uncharacterized protein</fullName>
    </submittedName>
</protein>
<evidence type="ECO:0000256" key="1">
    <source>
        <dbReference type="SAM" id="MobiDB-lite"/>
    </source>
</evidence>
<sequence length="175" mass="19972">NTEPLASSTPPQQSSTQQQQDTQLASAHEEVSNSSPTIATRVAQQATSSLHGSPVITAHTSGNLTLHDFINGYDEADEEDIYDDDYEYYDYNDDDEEDYDEDEEEIDDINDDNESDSFNDDQEFSDFDDFQNDDLAYDNVEDRDSMLDRLTSPYIPSFLNIRARTKKARLIVGWQ</sequence>